<gene>
    <name evidence="1" type="ORF">GCM10022402_32200</name>
</gene>
<accession>A0ABP7FYR9</accession>
<evidence type="ECO:0000313" key="2">
    <source>
        <dbReference type="Proteomes" id="UP001500908"/>
    </source>
</evidence>
<sequence>MRRRRWGWFGPQRNEPADETAAATGRQAMAQAHGWHYVPHDQRVIVGWPRTALPPGPVGRVCDAVFGDTHGRAFTVFDYAHRSARTGQGERLLVWAMELPGRAPYVRVRCPPGDTHDIYVESGDTDFALRLLSTEVREEIRRHAFTGFVVDSHLLIHTAAEGGPEGIEDTLKAMAELIEHLPEDLWSS</sequence>
<organism evidence="1 2">
    <name type="scientific">Salinactinospora qingdaonensis</name>
    <dbReference type="NCBI Taxonomy" id="702744"/>
    <lineage>
        <taxon>Bacteria</taxon>
        <taxon>Bacillati</taxon>
        <taxon>Actinomycetota</taxon>
        <taxon>Actinomycetes</taxon>
        <taxon>Streptosporangiales</taxon>
        <taxon>Nocardiopsidaceae</taxon>
        <taxon>Salinactinospora</taxon>
    </lineage>
</organism>
<dbReference type="RefSeq" id="WP_344972633.1">
    <property type="nucleotide sequence ID" value="NZ_BAABDD010000015.1"/>
</dbReference>
<proteinExistence type="predicted"/>
<comment type="caution">
    <text evidence="1">The sequence shown here is derived from an EMBL/GenBank/DDBJ whole genome shotgun (WGS) entry which is preliminary data.</text>
</comment>
<evidence type="ECO:0000313" key="1">
    <source>
        <dbReference type="EMBL" id="GAA3750596.1"/>
    </source>
</evidence>
<keyword evidence="2" id="KW-1185">Reference proteome</keyword>
<name>A0ABP7FYR9_9ACTN</name>
<protein>
    <submittedName>
        <fullName evidence="1">Uncharacterized protein</fullName>
    </submittedName>
</protein>
<reference evidence="2" key="1">
    <citation type="journal article" date="2019" name="Int. J. Syst. Evol. Microbiol.">
        <title>The Global Catalogue of Microorganisms (GCM) 10K type strain sequencing project: providing services to taxonomists for standard genome sequencing and annotation.</title>
        <authorList>
            <consortium name="The Broad Institute Genomics Platform"/>
            <consortium name="The Broad Institute Genome Sequencing Center for Infectious Disease"/>
            <person name="Wu L."/>
            <person name="Ma J."/>
        </authorList>
    </citation>
    <scope>NUCLEOTIDE SEQUENCE [LARGE SCALE GENOMIC DNA]</scope>
    <source>
        <strain evidence="2">JCM 17137</strain>
    </source>
</reference>
<dbReference type="EMBL" id="BAABDD010000015">
    <property type="protein sequence ID" value="GAA3750596.1"/>
    <property type="molecule type" value="Genomic_DNA"/>
</dbReference>
<dbReference type="Proteomes" id="UP001500908">
    <property type="component" value="Unassembled WGS sequence"/>
</dbReference>